<sequence>MENIGRVIDCENCGTPSDEVVKVLRVYLTPEAWDTPASRRVLEDSEIWCISCITLYPSEVLGPIE</sequence>
<proteinExistence type="predicted"/>
<accession>A0A6J6WWZ4</accession>
<evidence type="ECO:0000313" key="2">
    <source>
        <dbReference type="EMBL" id="CAB4950986.1"/>
    </source>
</evidence>
<gene>
    <name evidence="1" type="ORF">UFOPK2996_00229</name>
    <name evidence="2" type="ORF">UFOPK3789_00681</name>
</gene>
<evidence type="ECO:0000313" key="1">
    <source>
        <dbReference type="EMBL" id="CAB4788275.1"/>
    </source>
</evidence>
<protein>
    <submittedName>
        <fullName evidence="1">Unannotated protein</fullName>
    </submittedName>
</protein>
<name>A0A6J6WWZ4_9ZZZZ</name>
<organism evidence="1">
    <name type="scientific">freshwater metagenome</name>
    <dbReference type="NCBI Taxonomy" id="449393"/>
    <lineage>
        <taxon>unclassified sequences</taxon>
        <taxon>metagenomes</taxon>
        <taxon>ecological metagenomes</taxon>
    </lineage>
</organism>
<dbReference type="AlphaFoldDB" id="A0A6J6WWZ4"/>
<dbReference type="EMBL" id="CAFAAH010000013">
    <property type="protein sequence ID" value="CAB4788275.1"/>
    <property type="molecule type" value="Genomic_DNA"/>
</dbReference>
<reference evidence="1" key="1">
    <citation type="submission" date="2020-05" db="EMBL/GenBank/DDBJ databases">
        <authorList>
            <person name="Chiriac C."/>
            <person name="Salcher M."/>
            <person name="Ghai R."/>
            <person name="Kavagutti S V."/>
        </authorList>
    </citation>
    <scope>NUCLEOTIDE SEQUENCE</scope>
</reference>
<dbReference type="EMBL" id="CAFBNL010000029">
    <property type="protein sequence ID" value="CAB4950986.1"/>
    <property type="molecule type" value="Genomic_DNA"/>
</dbReference>